<dbReference type="NCBIfam" id="TIGR00745">
    <property type="entry name" value="apbA_panE"/>
    <property type="match status" value="1"/>
</dbReference>
<evidence type="ECO:0000256" key="5">
    <source>
        <dbReference type="ARBA" id="ARBA00032024"/>
    </source>
</evidence>
<dbReference type="Pfam" id="PF02558">
    <property type="entry name" value="ApbA"/>
    <property type="match status" value="1"/>
</dbReference>
<dbReference type="OrthoDB" id="73846at2759"/>
<evidence type="ECO:0000259" key="8">
    <source>
        <dbReference type="Pfam" id="PF08546"/>
    </source>
</evidence>
<dbReference type="SUPFAM" id="SSF48179">
    <property type="entry name" value="6-phosphogluconate dehydrogenase C-terminal domain-like"/>
    <property type="match status" value="1"/>
</dbReference>
<proteinExistence type="inferred from homology"/>
<dbReference type="Gene3D" id="3.40.50.720">
    <property type="entry name" value="NAD(P)-binding Rossmann-like Domain"/>
    <property type="match status" value="1"/>
</dbReference>
<evidence type="ECO:0000256" key="4">
    <source>
        <dbReference type="ARBA" id="ARBA00023002"/>
    </source>
</evidence>
<dbReference type="InterPro" id="IPR013752">
    <property type="entry name" value="KPA_reductase"/>
</dbReference>
<name>A0A1Y1VNR1_9FUNG</name>
<dbReference type="GO" id="GO:0050661">
    <property type="term" value="F:NADP binding"/>
    <property type="evidence" value="ECO:0007669"/>
    <property type="project" value="TreeGrafter"/>
</dbReference>
<dbReference type="GO" id="GO:0008677">
    <property type="term" value="F:2-dehydropantoate 2-reductase activity"/>
    <property type="evidence" value="ECO:0007669"/>
    <property type="project" value="UniProtKB-EC"/>
</dbReference>
<keyword evidence="6" id="KW-0812">Transmembrane</keyword>
<sequence>MEDTNIYVLGAGSIGCLFSYYLKKYNNNVILITRDNNTKESKNQETNFEKSLSVEFKYKSSEGKLIDNDTIQCLVKTPTQISNNNEKIKILLITTKSPDTLEAIKTIESSLHSECTIILMQNGVLGTYSLLTEYFLTKNKHLNSPLPRILVGTTSNGSYRISPLNIVHAGKGTTYIGEPNGDYTTFYHENNTGSDNLELINHQFSPLQELNITVYTEAKDYTLKLLPLLQTKLIVNACLNPLTALFECLNGWIVDIIDTESQTIKNINTKDHPCSSMIKEICQEAAWVLVDDAKDKINNDNNNRENDATQNDQSFNFELPISLKHLSEKAKSQAEEWEKSVIDVAKKTCLNRNSMLQDIDAKRVTTEIEFLNGFLVKEATKKYIRILQEHSVFETPNQPILKVNEMLVRLIKIKSWIRSQN</sequence>
<feature type="domain" description="Ketopantoate reductase N-terminal" evidence="7">
    <location>
        <begin position="6"/>
        <end position="180"/>
    </location>
</feature>
<keyword evidence="4" id="KW-0560">Oxidoreductase</keyword>
<keyword evidence="6" id="KW-1133">Transmembrane helix</keyword>
<keyword evidence="3" id="KW-0521">NADP</keyword>
<comment type="caution">
    <text evidence="9">The sequence shown here is derived from an EMBL/GenBank/DDBJ whole genome shotgun (WGS) entry which is preliminary data.</text>
</comment>
<evidence type="ECO:0000256" key="2">
    <source>
        <dbReference type="ARBA" id="ARBA00013014"/>
    </source>
</evidence>
<dbReference type="AlphaFoldDB" id="A0A1Y1VNR1"/>
<dbReference type="InterPro" id="IPR003710">
    <property type="entry name" value="ApbA"/>
</dbReference>
<dbReference type="Proteomes" id="UP000193719">
    <property type="component" value="Unassembled WGS sequence"/>
</dbReference>
<dbReference type="PANTHER" id="PTHR43765">
    <property type="entry name" value="2-DEHYDROPANTOATE 2-REDUCTASE-RELATED"/>
    <property type="match status" value="1"/>
</dbReference>
<dbReference type="InterPro" id="IPR013332">
    <property type="entry name" value="KPR_N"/>
</dbReference>
<dbReference type="PANTHER" id="PTHR43765:SF2">
    <property type="entry name" value="2-DEHYDROPANTOATE 2-REDUCTASE"/>
    <property type="match status" value="1"/>
</dbReference>
<comment type="similarity">
    <text evidence="1">Belongs to the ketopantoate reductase family.</text>
</comment>
<feature type="transmembrane region" description="Helical" evidence="6">
    <location>
        <begin position="6"/>
        <end position="22"/>
    </location>
</feature>
<dbReference type="GO" id="GO:0015940">
    <property type="term" value="P:pantothenate biosynthetic process"/>
    <property type="evidence" value="ECO:0007669"/>
    <property type="project" value="InterPro"/>
</dbReference>
<dbReference type="GO" id="GO:0005739">
    <property type="term" value="C:mitochondrion"/>
    <property type="evidence" value="ECO:0007669"/>
    <property type="project" value="TreeGrafter"/>
</dbReference>
<evidence type="ECO:0000313" key="10">
    <source>
        <dbReference type="Proteomes" id="UP000193719"/>
    </source>
</evidence>
<reference evidence="9 10" key="2">
    <citation type="submission" date="2016-08" db="EMBL/GenBank/DDBJ databases">
        <title>Pervasive Adenine N6-methylation of Active Genes in Fungi.</title>
        <authorList>
            <consortium name="DOE Joint Genome Institute"/>
            <person name="Mondo S.J."/>
            <person name="Dannebaum R.O."/>
            <person name="Kuo R.C."/>
            <person name="Labutti K."/>
            <person name="Haridas S."/>
            <person name="Kuo A."/>
            <person name="Salamov A."/>
            <person name="Ahrendt S.R."/>
            <person name="Lipzen A."/>
            <person name="Sullivan W."/>
            <person name="Andreopoulos W.B."/>
            <person name="Clum A."/>
            <person name="Lindquist E."/>
            <person name="Daum C."/>
            <person name="Ramamoorthy G.K."/>
            <person name="Gryganskyi A."/>
            <person name="Culley D."/>
            <person name="Magnuson J.K."/>
            <person name="James T.Y."/>
            <person name="O'Malley M.A."/>
            <person name="Stajich J.E."/>
            <person name="Spatafora J.W."/>
            <person name="Visel A."/>
            <person name="Grigoriev I.V."/>
        </authorList>
    </citation>
    <scope>NUCLEOTIDE SEQUENCE [LARGE SCALE GENOMIC DNA]</scope>
    <source>
        <strain evidence="10">finn</strain>
    </source>
</reference>
<keyword evidence="10" id="KW-1185">Reference proteome</keyword>
<accession>A0A1Y1VNR1</accession>
<reference evidence="9 10" key="1">
    <citation type="submission" date="2016-08" db="EMBL/GenBank/DDBJ databases">
        <title>Genomes of anaerobic fungi encode conserved fungal cellulosomes for biomass hydrolysis.</title>
        <authorList>
            <consortium name="DOE Joint Genome Institute"/>
            <person name="Haitjema C.H."/>
            <person name="Gilmore S.P."/>
            <person name="Henske J.K."/>
            <person name="Solomon K.V."/>
            <person name="De Groot R."/>
            <person name="Kuo A."/>
            <person name="Mondo S.J."/>
            <person name="Salamov A.A."/>
            <person name="Labutti K."/>
            <person name="Zhao Z."/>
            <person name="Chiniquy J."/>
            <person name="Barry K."/>
            <person name="Brewer H.M."/>
            <person name="Purvine S.O."/>
            <person name="Wright A.T."/>
            <person name="Boxma B."/>
            <person name="Van Alen T."/>
            <person name="Hackstein J.H."/>
            <person name="Baker S.E."/>
            <person name="Grigoriev I.V."/>
            <person name="O'Malley M.A."/>
        </authorList>
    </citation>
    <scope>NUCLEOTIDE SEQUENCE [LARGE SCALE GENOMIC DNA]</scope>
    <source>
        <strain evidence="10">finn</strain>
    </source>
</reference>
<dbReference type="EC" id="1.1.1.169" evidence="2"/>
<dbReference type="InterPro" id="IPR013328">
    <property type="entry name" value="6PGD_dom2"/>
</dbReference>
<dbReference type="Pfam" id="PF08546">
    <property type="entry name" value="ApbA_C"/>
    <property type="match status" value="1"/>
</dbReference>
<evidence type="ECO:0000259" key="7">
    <source>
        <dbReference type="Pfam" id="PF02558"/>
    </source>
</evidence>
<organism evidence="9 10">
    <name type="scientific">Piromyces finnis</name>
    <dbReference type="NCBI Taxonomy" id="1754191"/>
    <lineage>
        <taxon>Eukaryota</taxon>
        <taxon>Fungi</taxon>
        <taxon>Fungi incertae sedis</taxon>
        <taxon>Chytridiomycota</taxon>
        <taxon>Chytridiomycota incertae sedis</taxon>
        <taxon>Neocallimastigomycetes</taxon>
        <taxon>Neocallimastigales</taxon>
        <taxon>Neocallimastigaceae</taxon>
        <taxon>Piromyces</taxon>
    </lineage>
</organism>
<feature type="domain" description="Ketopantoate reductase C-terminal" evidence="8">
    <location>
        <begin position="231"/>
        <end position="383"/>
    </location>
</feature>
<dbReference type="InterPro" id="IPR050838">
    <property type="entry name" value="Ketopantoate_reductase"/>
</dbReference>
<evidence type="ECO:0000313" key="9">
    <source>
        <dbReference type="EMBL" id="ORX60783.1"/>
    </source>
</evidence>
<dbReference type="InterPro" id="IPR036291">
    <property type="entry name" value="NAD(P)-bd_dom_sf"/>
</dbReference>
<gene>
    <name evidence="9" type="ORF">BCR36DRAFT_340617</name>
</gene>
<evidence type="ECO:0000256" key="3">
    <source>
        <dbReference type="ARBA" id="ARBA00022857"/>
    </source>
</evidence>
<evidence type="ECO:0000256" key="6">
    <source>
        <dbReference type="SAM" id="Phobius"/>
    </source>
</evidence>
<evidence type="ECO:0000256" key="1">
    <source>
        <dbReference type="ARBA" id="ARBA00007870"/>
    </source>
</evidence>
<protein>
    <recommendedName>
        <fullName evidence="2">2-dehydropantoate 2-reductase</fullName>
        <ecNumber evidence="2">1.1.1.169</ecNumber>
    </recommendedName>
    <alternativeName>
        <fullName evidence="5">Ketopantoate reductase</fullName>
    </alternativeName>
</protein>
<dbReference type="Gene3D" id="1.10.1040.10">
    <property type="entry name" value="N-(1-d-carboxylethyl)-l-norvaline Dehydrogenase, domain 2"/>
    <property type="match status" value="1"/>
</dbReference>
<dbReference type="InterPro" id="IPR008927">
    <property type="entry name" value="6-PGluconate_DH-like_C_sf"/>
</dbReference>
<dbReference type="SUPFAM" id="SSF51735">
    <property type="entry name" value="NAD(P)-binding Rossmann-fold domains"/>
    <property type="match status" value="1"/>
</dbReference>
<dbReference type="EMBL" id="MCFH01000001">
    <property type="protein sequence ID" value="ORX60783.1"/>
    <property type="molecule type" value="Genomic_DNA"/>
</dbReference>
<dbReference type="STRING" id="1754191.A0A1Y1VNR1"/>
<keyword evidence="6" id="KW-0472">Membrane</keyword>